<sequence>MQQVDDHTRVRDLASQVWYLPHVRLAVFKHLVRSIDRRSRTITDVRREERQLLTSLMTISRETSVDVAMLQYPATFFDEFPWECKDKVGAPGHFRGFPTNLKDRMRGYAAGVITLNLMGSLSFLVNWTWAKLCSFFPKLTIVQFEGTTLHFNRRASHTAKDYGPLDQWVTVNENAITSSQQISNQLLGGAALLSKIAGHGLRPVFPDEGDKIHIPAIFCLPLEQLFIRDSEQISDDWCTILHYRNTACATIQQLTWDFGSYYPQIEHLTRLSPPGLKVFEAEVWSTAPLSQTLNNFTTLIDTDVGTDELLKEQPHRFLPVYNELPEDLEVELSICISIEHDDPLYYADRLLKALPLLWIERMKSKLGGSMRITVDTLCDLNGFYLPYRPEPVLDRLNQVLPPVQNNSNESGSSAPGIDYTLAAAQEGLIDHIANLHL</sequence>
<evidence type="ECO:0000313" key="3">
    <source>
        <dbReference type="Proteomes" id="UP000002748"/>
    </source>
</evidence>
<feature type="transmembrane region" description="Helical" evidence="1">
    <location>
        <begin position="108"/>
        <end position="129"/>
    </location>
</feature>
<dbReference type="Proteomes" id="UP000002748">
    <property type="component" value="Unassembled WGS sequence"/>
</dbReference>
<evidence type="ECO:0000313" key="2">
    <source>
        <dbReference type="EMBL" id="EJT45529.1"/>
    </source>
</evidence>
<dbReference type="RefSeq" id="XP_014176659.1">
    <property type="nucleotide sequence ID" value="XM_014321184.1"/>
</dbReference>
<keyword evidence="1" id="KW-0472">Membrane</keyword>
<dbReference type="GeneID" id="25989487"/>
<keyword evidence="1" id="KW-0812">Transmembrane</keyword>
<dbReference type="VEuPathDB" id="FungiDB:A1Q1_05975"/>
<reference evidence="2 3" key="1">
    <citation type="journal article" date="2012" name="Eukaryot. Cell">
        <title>Draft genome sequence of CBS 2479, the standard type strain of Trichosporon asahii.</title>
        <authorList>
            <person name="Yang R.Y."/>
            <person name="Li H.T."/>
            <person name="Zhu H."/>
            <person name="Zhou G.P."/>
            <person name="Wang M."/>
            <person name="Wang L."/>
        </authorList>
    </citation>
    <scope>NUCLEOTIDE SEQUENCE [LARGE SCALE GENOMIC DNA]</scope>
    <source>
        <strain evidence="3">ATCC 90039 / CBS 2479 / JCM 2466 / KCTC 7840 / NCYC 2677 / UAMH 7654</strain>
    </source>
</reference>
<proteinExistence type="predicted"/>
<comment type="caution">
    <text evidence="2">The sequence shown here is derived from an EMBL/GenBank/DDBJ whole genome shotgun (WGS) entry which is preliminary data.</text>
</comment>
<dbReference type="AlphaFoldDB" id="J6EMK9"/>
<gene>
    <name evidence="2" type="ORF">A1Q1_05975</name>
</gene>
<dbReference type="EMBL" id="ALBS01000324">
    <property type="protein sequence ID" value="EJT45529.1"/>
    <property type="molecule type" value="Genomic_DNA"/>
</dbReference>
<organism evidence="2 3">
    <name type="scientific">Trichosporon asahii var. asahii (strain ATCC 90039 / CBS 2479 / JCM 2466 / KCTC 7840 / NBRC 103889/ NCYC 2677 / UAMH 7654)</name>
    <name type="common">Yeast</name>
    <dbReference type="NCBI Taxonomy" id="1186058"/>
    <lineage>
        <taxon>Eukaryota</taxon>
        <taxon>Fungi</taxon>
        <taxon>Dikarya</taxon>
        <taxon>Basidiomycota</taxon>
        <taxon>Agaricomycotina</taxon>
        <taxon>Tremellomycetes</taxon>
        <taxon>Trichosporonales</taxon>
        <taxon>Trichosporonaceae</taxon>
        <taxon>Trichosporon</taxon>
    </lineage>
</organism>
<dbReference type="HOGENOM" id="CLU_047748_0_0_1"/>
<name>J6EMK9_TRIAS</name>
<dbReference type="KEGG" id="tasa:A1Q1_05975"/>
<accession>J6EMK9</accession>
<evidence type="ECO:0000256" key="1">
    <source>
        <dbReference type="SAM" id="Phobius"/>
    </source>
</evidence>
<keyword evidence="1" id="KW-1133">Transmembrane helix</keyword>
<protein>
    <submittedName>
        <fullName evidence="2">Uncharacterized protein</fullName>
    </submittedName>
</protein>